<feature type="transmembrane region" description="Helical" evidence="7">
    <location>
        <begin position="86"/>
        <end position="106"/>
    </location>
</feature>
<keyword evidence="2" id="KW-0597">Phosphoprotein</keyword>
<dbReference type="SUPFAM" id="SSF49879">
    <property type="entry name" value="SMAD/FHA domain"/>
    <property type="match status" value="1"/>
</dbReference>
<feature type="region of interest" description="Disordered" evidence="6">
    <location>
        <begin position="24"/>
        <end position="66"/>
    </location>
</feature>
<feature type="domain" description="FHA" evidence="8">
    <location>
        <begin position="365"/>
        <end position="420"/>
    </location>
</feature>
<sequence>MAPSAGAPVTAVAVATRWAQDAATRFEEDRPVTATSASHRAKGAPTPPSAQAGSGSATQTPQTPAGPLPSAHGAYAIFPASVRARVFAGLIDLVAGTLVGAVLAALLRLTWLRGWVAAALLAAVIVLAVREVGVGRTGWSPGGRLMDVRVVDDRTGLPPGVGVLAHADLTFICVVPTLGLGAIVLMHTVAASPQGRGWHDRLTGVRMVSMNPPLPDHVPASQTDTAPTARAGGRGPFSDGRFAFMSSSGAVTEVQDTVDSTRASSTPNSRAAIIDSVPWSAVPTALDSTTDDAPTAPSGVVVGSDAAHSTHAAGSDLPETRRAAKSTAGTRRRSRTSHRKPEPETGRIRLVPADGSTPITLTIPTVVGRDPDNISAYPEAACIILPDVNRSISKTHAALAPVPGGLWVTDLHSTNGTRVEQQGNIRQVQPEVPAPAPIGSVLIFGRASFRVEG</sequence>
<dbReference type="Gene3D" id="2.60.200.20">
    <property type="match status" value="1"/>
</dbReference>
<accession>A0ABX4MDY1</accession>
<feature type="compositionally biased region" description="Polar residues" evidence="6">
    <location>
        <begin position="49"/>
        <end position="63"/>
    </location>
</feature>
<evidence type="ECO:0000256" key="1">
    <source>
        <dbReference type="ARBA" id="ARBA00004141"/>
    </source>
</evidence>
<dbReference type="PROSITE" id="PS50006">
    <property type="entry name" value="FHA_DOMAIN"/>
    <property type="match status" value="1"/>
</dbReference>
<evidence type="ECO:0000256" key="6">
    <source>
        <dbReference type="SAM" id="MobiDB-lite"/>
    </source>
</evidence>
<evidence type="ECO:0000256" key="3">
    <source>
        <dbReference type="ARBA" id="ARBA00022692"/>
    </source>
</evidence>
<evidence type="ECO:0000256" key="4">
    <source>
        <dbReference type="ARBA" id="ARBA00022989"/>
    </source>
</evidence>
<feature type="transmembrane region" description="Helical" evidence="7">
    <location>
        <begin position="112"/>
        <end position="129"/>
    </location>
</feature>
<dbReference type="SMART" id="SM00240">
    <property type="entry name" value="FHA"/>
    <property type="match status" value="1"/>
</dbReference>
<proteinExistence type="predicted"/>
<dbReference type="Pfam" id="PF00498">
    <property type="entry name" value="FHA"/>
    <property type="match status" value="1"/>
</dbReference>
<evidence type="ECO:0000259" key="8">
    <source>
        <dbReference type="PROSITE" id="PS50006"/>
    </source>
</evidence>
<feature type="region of interest" description="Disordered" evidence="6">
    <location>
        <begin position="285"/>
        <end position="352"/>
    </location>
</feature>
<dbReference type="InterPro" id="IPR010432">
    <property type="entry name" value="RDD"/>
</dbReference>
<comment type="caution">
    <text evidence="9">The sequence shown here is derived from an EMBL/GenBank/DDBJ whole genome shotgun (WGS) entry which is preliminary data.</text>
</comment>
<dbReference type="InterPro" id="IPR000253">
    <property type="entry name" value="FHA_dom"/>
</dbReference>
<feature type="region of interest" description="Disordered" evidence="6">
    <location>
        <begin position="214"/>
        <end position="239"/>
    </location>
</feature>
<dbReference type="Proteomes" id="UP000194577">
    <property type="component" value="Unassembled WGS sequence"/>
</dbReference>
<keyword evidence="3 7" id="KW-0812">Transmembrane</keyword>
<organism evidence="9 10">
    <name type="scientific">Actinomyces ruminis</name>
    <dbReference type="NCBI Taxonomy" id="1937003"/>
    <lineage>
        <taxon>Bacteria</taxon>
        <taxon>Bacillati</taxon>
        <taxon>Actinomycetota</taxon>
        <taxon>Actinomycetes</taxon>
        <taxon>Actinomycetales</taxon>
        <taxon>Actinomycetaceae</taxon>
        <taxon>Actinomyces</taxon>
    </lineage>
</organism>
<dbReference type="InterPro" id="IPR008984">
    <property type="entry name" value="SMAD_FHA_dom_sf"/>
</dbReference>
<evidence type="ECO:0000313" key="9">
    <source>
        <dbReference type="EMBL" id="PHP53657.1"/>
    </source>
</evidence>
<keyword evidence="4 7" id="KW-1133">Transmembrane helix</keyword>
<gene>
    <name evidence="9" type="ORF">BW737_001420</name>
</gene>
<dbReference type="Pfam" id="PF06271">
    <property type="entry name" value="RDD"/>
    <property type="match status" value="1"/>
</dbReference>
<keyword evidence="10" id="KW-1185">Reference proteome</keyword>
<comment type="subcellular location">
    <subcellularLocation>
        <location evidence="1">Membrane</location>
        <topology evidence="1">Multi-pass membrane protein</topology>
    </subcellularLocation>
</comment>
<evidence type="ECO:0000313" key="10">
    <source>
        <dbReference type="Proteomes" id="UP000194577"/>
    </source>
</evidence>
<evidence type="ECO:0000256" key="2">
    <source>
        <dbReference type="ARBA" id="ARBA00022553"/>
    </source>
</evidence>
<evidence type="ECO:0000256" key="7">
    <source>
        <dbReference type="SAM" id="Phobius"/>
    </source>
</evidence>
<dbReference type="EMBL" id="MTPX02000009">
    <property type="protein sequence ID" value="PHP53657.1"/>
    <property type="molecule type" value="Genomic_DNA"/>
</dbReference>
<name>A0ABX4MDY1_9ACTO</name>
<dbReference type="CDD" id="cd00060">
    <property type="entry name" value="FHA"/>
    <property type="match status" value="1"/>
</dbReference>
<evidence type="ECO:0000256" key="5">
    <source>
        <dbReference type="ARBA" id="ARBA00023136"/>
    </source>
</evidence>
<reference evidence="9 10" key="1">
    <citation type="submission" date="2017-10" db="EMBL/GenBank/DDBJ databases">
        <title>Draft genome sequence of cellulolytic Actinomyces sp CtC72 isolated from cattle rumen fluid.</title>
        <authorList>
            <person name="Joshi A.J."/>
            <person name="Vasudevan G."/>
            <person name="Lanjekar V.B."/>
            <person name="Hivarkar S."/>
            <person name="Engineer A."/>
            <person name="Pore S.D."/>
            <person name="Dhakephalkar P.K."/>
            <person name="Dagar S."/>
        </authorList>
    </citation>
    <scope>NUCLEOTIDE SEQUENCE [LARGE SCALE GENOMIC DNA]</scope>
    <source>
        <strain evidence="10">CtC72</strain>
    </source>
</reference>
<keyword evidence="5 7" id="KW-0472">Membrane</keyword>
<protein>
    <recommendedName>
        <fullName evidence="8">FHA domain-containing protein</fullName>
    </recommendedName>
</protein>